<keyword evidence="4 7" id="KW-0812">Transmembrane</keyword>
<evidence type="ECO:0000313" key="10">
    <source>
        <dbReference type="EMBL" id="PLS32059.1"/>
    </source>
</evidence>
<name>A0A2N5JCZ1_9BIFI</name>
<feature type="compositionally biased region" description="Low complexity" evidence="8">
    <location>
        <begin position="1"/>
        <end position="18"/>
    </location>
</feature>
<dbReference type="InterPro" id="IPR035906">
    <property type="entry name" value="MetI-like_sf"/>
</dbReference>
<feature type="transmembrane region" description="Helical" evidence="7">
    <location>
        <begin position="166"/>
        <end position="188"/>
    </location>
</feature>
<feature type="domain" description="ABC transmembrane type-1" evidence="9">
    <location>
        <begin position="127"/>
        <end position="357"/>
    </location>
</feature>
<evidence type="ECO:0000259" key="9">
    <source>
        <dbReference type="PROSITE" id="PS50928"/>
    </source>
</evidence>
<dbReference type="CDD" id="cd06261">
    <property type="entry name" value="TM_PBP2"/>
    <property type="match status" value="1"/>
</dbReference>
<reference evidence="10 11" key="1">
    <citation type="submission" date="2017-07" db="EMBL/GenBank/DDBJ databases">
        <title>Bifidobacterium novel species.</title>
        <authorList>
            <person name="Lugli G.A."/>
            <person name="Milani C."/>
            <person name="Duranti S."/>
            <person name="Mangifesta M."/>
        </authorList>
    </citation>
    <scope>NUCLEOTIDE SEQUENCE [LARGE SCALE GENOMIC DNA]</scope>
    <source>
        <strain evidence="11">Uis1B</strain>
    </source>
</reference>
<dbReference type="OrthoDB" id="4695618at2"/>
<evidence type="ECO:0000313" key="11">
    <source>
        <dbReference type="Proteomes" id="UP000235050"/>
    </source>
</evidence>
<feature type="transmembrane region" description="Helical" evidence="7">
    <location>
        <begin position="39"/>
        <end position="60"/>
    </location>
</feature>
<keyword evidence="2 7" id="KW-0813">Transport</keyword>
<keyword evidence="3" id="KW-1003">Cell membrane</keyword>
<evidence type="ECO:0000256" key="8">
    <source>
        <dbReference type="SAM" id="MobiDB-lite"/>
    </source>
</evidence>
<evidence type="ECO:0000256" key="7">
    <source>
        <dbReference type="RuleBase" id="RU363032"/>
    </source>
</evidence>
<dbReference type="PANTHER" id="PTHR43163:SF6">
    <property type="entry name" value="DIPEPTIDE TRANSPORT SYSTEM PERMEASE PROTEIN DPPB-RELATED"/>
    <property type="match status" value="1"/>
</dbReference>
<dbReference type="Pfam" id="PF00528">
    <property type="entry name" value="BPD_transp_1"/>
    <property type="match status" value="1"/>
</dbReference>
<comment type="similarity">
    <text evidence="7">Belongs to the binding-protein-dependent transport system permease family.</text>
</comment>
<feature type="transmembrane region" description="Helical" evidence="7">
    <location>
        <begin position="133"/>
        <end position="154"/>
    </location>
</feature>
<dbReference type="InterPro" id="IPR000515">
    <property type="entry name" value="MetI-like"/>
</dbReference>
<comment type="caution">
    <text evidence="10">The sequence shown here is derived from an EMBL/GenBank/DDBJ whole genome shotgun (WGS) entry which is preliminary data.</text>
</comment>
<dbReference type="EMBL" id="NMWU01000002">
    <property type="protein sequence ID" value="PLS32059.1"/>
    <property type="molecule type" value="Genomic_DNA"/>
</dbReference>
<comment type="subcellular location">
    <subcellularLocation>
        <location evidence="1 7">Cell membrane</location>
        <topology evidence="1 7">Multi-pass membrane protein</topology>
    </subcellularLocation>
</comment>
<dbReference type="SUPFAM" id="SSF161098">
    <property type="entry name" value="MetI-like"/>
    <property type="match status" value="1"/>
</dbReference>
<dbReference type="AlphaFoldDB" id="A0A2N5JCZ1"/>
<dbReference type="PROSITE" id="PS50928">
    <property type="entry name" value="ABC_TM1"/>
    <property type="match status" value="1"/>
</dbReference>
<evidence type="ECO:0000256" key="1">
    <source>
        <dbReference type="ARBA" id="ARBA00004651"/>
    </source>
</evidence>
<dbReference type="PANTHER" id="PTHR43163">
    <property type="entry name" value="DIPEPTIDE TRANSPORT SYSTEM PERMEASE PROTEIN DPPB-RELATED"/>
    <property type="match status" value="1"/>
</dbReference>
<keyword evidence="5 7" id="KW-1133">Transmembrane helix</keyword>
<evidence type="ECO:0000256" key="2">
    <source>
        <dbReference type="ARBA" id="ARBA00022448"/>
    </source>
</evidence>
<proteinExistence type="inferred from homology"/>
<evidence type="ECO:0000256" key="4">
    <source>
        <dbReference type="ARBA" id="ARBA00022692"/>
    </source>
</evidence>
<dbReference type="Proteomes" id="UP000235050">
    <property type="component" value="Unassembled WGS sequence"/>
</dbReference>
<dbReference type="GO" id="GO:0071916">
    <property type="term" value="F:dipeptide transmembrane transporter activity"/>
    <property type="evidence" value="ECO:0007669"/>
    <property type="project" value="TreeGrafter"/>
</dbReference>
<dbReference type="GO" id="GO:0005886">
    <property type="term" value="C:plasma membrane"/>
    <property type="evidence" value="ECO:0007669"/>
    <property type="project" value="UniProtKB-SubCell"/>
</dbReference>
<gene>
    <name evidence="10" type="ORF">Uis1B_0152</name>
</gene>
<organism evidence="10 11">
    <name type="scientific">Bifidobacterium margollesii</name>
    <dbReference type="NCBI Taxonomy" id="2020964"/>
    <lineage>
        <taxon>Bacteria</taxon>
        <taxon>Bacillati</taxon>
        <taxon>Actinomycetota</taxon>
        <taxon>Actinomycetes</taxon>
        <taxon>Bifidobacteriales</taxon>
        <taxon>Bifidobacteriaceae</taxon>
        <taxon>Bifidobacterium</taxon>
    </lineage>
</organism>
<keyword evidence="11" id="KW-1185">Reference proteome</keyword>
<evidence type="ECO:0000256" key="6">
    <source>
        <dbReference type="ARBA" id="ARBA00023136"/>
    </source>
</evidence>
<keyword evidence="6 7" id="KW-0472">Membrane</keyword>
<feature type="transmembrane region" description="Helical" evidence="7">
    <location>
        <begin position="234"/>
        <end position="253"/>
    </location>
</feature>
<accession>A0A2N5JCZ1</accession>
<dbReference type="Gene3D" id="1.10.3720.10">
    <property type="entry name" value="MetI-like"/>
    <property type="match status" value="1"/>
</dbReference>
<dbReference type="InterPro" id="IPR045621">
    <property type="entry name" value="BPD_transp_1_N"/>
</dbReference>
<dbReference type="Pfam" id="PF19300">
    <property type="entry name" value="BPD_transp_1_N"/>
    <property type="match status" value="1"/>
</dbReference>
<dbReference type="RefSeq" id="WP_101614613.1">
    <property type="nucleotide sequence ID" value="NZ_NMWU01000002.1"/>
</dbReference>
<feature type="region of interest" description="Disordered" evidence="8">
    <location>
        <begin position="1"/>
        <end position="22"/>
    </location>
</feature>
<evidence type="ECO:0000256" key="3">
    <source>
        <dbReference type="ARBA" id="ARBA00022475"/>
    </source>
</evidence>
<feature type="transmembrane region" description="Helical" evidence="7">
    <location>
        <begin position="288"/>
        <end position="314"/>
    </location>
</feature>
<protein>
    <submittedName>
        <fullName evidence="10">Peptide ABC transporter permease</fullName>
    </submittedName>
</protein>
<feature type="transmembrane region" description="Helical" evidence="7">
    <location>
        <begin position="334"/>
        <end position="360"/>
    </location>
</feature>
<sequence>MSATATAPGKAATGKSAPESSRQSFFGAHPFVRYAGIRFIVSIFLAIGVTLVTFILTNLVPADPVTAVLGEAAAADPAIVANMRHQMGLDKPLPVQYLLYLQRLLHGDMGTSAQTHNPVAQDLSQALPATMELALITLVISVIIGVGLGLYAALHNRRFSDQVIRLLSLLGISVPSFWLAMLCFYFFFYKLGLFPGTGRLDPTFTAPPQVTGMYITDALLAGDPALAANAVSHAVLPALVMILWTVGFLLRFCRSSVLEVLSQDYVTAARAKGLGSARITFAYVLRGALLPILTMIGMLFGGLMSGSVLVESVFSWHGLGQYAFQAAKSLDLQAIMGVGLTVGVIYITVNFVVDLLYGLIDPRVRVQ</sequence>
<evidence type="ECO:0000256" key="5">
    <source>
        <dbReference type="ARBA" id="ARBA00022989"/>
    </source>
</evidence>